<keyword evidence="8 16" id="KW-0255">Endonuclease</keyword>
<dbReference type="CDD" id="cd00840">
    <property type="entry name" value="MPP_Mre11_N"/>
    <property type="match status" value="1"/>
</dbReference>
<dbReference type="Gene3D" id="3.30.110.110">
    <property type="entry name" value="Mre11, capping domain"/>
    <property type="match status" value="1"/>
</dbReference>
<evidence type="ECO:0000256" key="19">
    <source>
        <dbReference type="SAM" id="MobiDB-lite"/>
    </source>
</evidence>
<feature type="compositionally biased region" description="Basic residues" evidence="19">
    <location>
        <begin position="605"/>
        <end position="630"/>
    </location>
</feature>
<feature type="active site" description="Proton donor" evidence="17">
    <location>
        <position position="144"/>
    </location>
</feature>
<dbReference type="HOGENOM" id="CLU_009535_3_1_1"/>
<comment type="function">
    <text evidence="16">Core component of the MRN complex, which plays a central role in double-strand break (DSB) repair, DNA recombination, maintenance of telomere integrity and meiosis. The MRN complex is involved in the repair of DNA double-strand breaks (DSBs) via homologous recombination (HR), an error-free mechanism which primarily occurs during S and G2 phases. The complex (1) mediates the end resection of damaged DNA, which generates proper single-stranded DNA, a key initial steps in HR, and is (2) required for the recruitment of other repair factors and efficient activation of ATM and ATR upon DNA damage. Within the MRN complex, MRE11 possesses both single-strand endonuclease activity and double-strand-specific 3'-5' exonuclease activity. MRE11 first endonucleolytically cleaves the 5' strand at DNA DSB ends to prevent non-homologous end joining (NHEJ) and licence HR. It then generates a single-stranded DNA gap via 3' to 5' exonucleolytic degradation, which is required for single-strand invasion and recombination.</text>
</comment>
<evidence type="ECO:0000256" key="10">
    <source>
        <dbReference type="ARBA" id="ARBA00022801"/>
    </source>
</evidence>
<feature type="domain" description="Mre11 DNA-binding" evidence="20">
    <location>
        <begin position="319"/>
        <end position="496"/>
    </location>
</feature>
<gene>
    <name evidence="21" type="ORF">PHACADRAFT_207913</name>
</gene>
<dbReference type="GO" id="GO:0035861">
    <property type="term" value="C:site of double-strand break"/>
    <property type="evidence" value="ECO:0007669"/>
    <property type="project" value="TreeGrafter"/>
</dbReference>
<keyword evidence="13 16" id="KW-0464">Manganese</keyword>
<evidence type="ECO:0000256" key="4">
    <source>
        <dbReference type="ARBA" id="ARBA00009028"/>
    </source>
</evidence>
<feature type="compositionally biased region" description="Low complexity" evidence="19">
    <location>
        <begin position="671"/>
        <end position="682"/>
    </location>
</feature>
<dbReference type="OrthoDB" id="30417at2759"/>
<evidence type="ECO:0000256" key="16">
    <source>
        <dbReference type="PIRNR" id="PIRNR000882"/>
    </source>
</evidence>
<dbReference type="InterPro" id="IPR004843">
    <property type="entry name" value="Calcineurin-like_PHP"/>
</dbReference>
<dbReference type="KEGG" id="pco:PHACADRAFT_207913"/>
<keyword evidence="5" id="KW-0158">Chromosome</keyword>
<dbReference type="InterPro" id="IPR029052">
    <property type="entry name" value="Metallo-depent_PP-like"/>
</dbReference>
<dbReference type="PIRSF" id="PIRSF000882">
    <property type="entry name" value="DSB_repair_MRE11"/>
    <property type="match status" value="1"/>
</dbReference>
<keyword evidence="11 16" id="KW-0269">Exonuclease</keyword>
<dbReference type="SMART" id="SM01347">
    <property type="entry name" value="Mre11_DNA_bind"/>
    <property type="match status" value="1"/>
</dbReference>
<dbReference type="FunFam" id="3.60.21.10:FF:000011">
    <property type="entry name" value="Double-strand break repair protein"/>
    <property type="match status" value="1"/>
</dbReference>
<protein>
    <recommendedName>
        <fullName evidence="16">Double-strand break repair protein</fullName>
    </recommendedName>
</protein>
<dbReference type="PANTHER" id="PTHR10139">
    <property type="entry name" value="DOUBLE-STRAND BREAK REPAIR PROTEIN MRE11"/>
    <property type="match status" value="1"/>
</dbReference>
<evidence type="ECO:0000256" key="11">
    <source>
        <dbReference type="ARBA" id="ARBA00022839"/>
    </source>
</evidence>
<evidence type="ECO:0000256" key="6">
    <source>
        <dbReference type="ARBA" id="ARBA00022722"/>
    </source>
</evidence>
<dbReference type="Gene3D" id="3.60.21.10">
    <property type="match status" value="1"/>
</dbReference>
<keyword evidence="10 16" id="KW-0378">Hydrolase</keyword>
<dbReference type="InterPro" id="IPR041796">
    <property type="entry name" value="Mre11_N"/>
</dbReference>
<dbReference type="GO" id="GO:0000723">
    <property type="term" value="P:telomere maintenance"/>
    <property type="evidence" value="ECO:0007669"/>
    <property type="project" value="TreeGrafter"/>
</dbReference>
<reference evidence="21 22" key="1">
    <citation type="journal article" date="2012" name="BMC Genomics">
        <title>Comparative genomics of the white-rot fungi, Phanerochaete carnosa and P. chrysosporium, to elucidate the genetic basis of the distinct wood types they colonize.</title>
        <authorList>
            <person name="Suzuki H."/>
            <person name="MacDonald J."/>
            <person name="Syed K."/>
            <person name="Salamov A."/>
            <person name="Hori C."/>
            <person name="Aerts A."/>
            <person name="Henrissat B."/>
            <person name="Wiebenga A."/>
            <person name="vanKuyk P.A."/>
            <person name="Barry K."/>
            <person name="Lindquist E."/>
            <person name="LaButti K."/>
            <person name="Lapidus A."/>
            <person name="Lucas S."/>
            <person name="Coutinho P."/>
            <person name="Gong Y."/>
            <person name="Samejima M."/>
            <person name="Mahadevan R."/>
            <person name="Abou-Zaid M."/>
            <person name="de Vries R.P."/>
            <person name="Igarashi K."/>
            <person name="Yadav J.S."/>
            <person name="Grigoriev I.V."/>
            <person name="Master E.R."/>
        </authorList>
    </citation>
    <scope>NUCLEOTIDE SEQUENCE [LARGE SCALE GENOMIC DNA]</scope>
    <source>
        <strain evidence="21 22">HHB-10118-sp</strain>
    </source>
</reference>
<dbReference type="GO" id="GO:0030145">
    <property type="term" value="F:manganese ion binding"/>
    <property type="evidence" value="ECO:0007669"/>
    <property type="project" value="UniProtKB-UniRule"/>
</dbReference>
<dbReference type="STRING" id="650164.K5X1R2"/>
<dbReference type="GO" id="GO:0008296">
    <property type="term" value="F:3'-5'-DNA exonuclease activity"/>
    <property type="evidence" value="ECO:0007669"/>
    <property type="project" value="InterPro"/>
</dbReference>
<dbReference type="Pfam" id="PF04152">
    <property type="entry name" value="Mre11_DNA_bind"/>
    <property type="match status" value="1"/>
</dbReference>
<evidence type="ECO:0000256" key="9">
    <source>
        <dbReference type="ARBA" id="ARBA00022763"/>
    </source>
</evidence>
<evidence type="ECO:0000256" key="7">
    <source>
        <dbReference type="ARBA" id="ARBA00022723"/>
    </source>
</evidence>
<feature type="compositionally biased region" description="Acidic residues" evidence="19">
    <location>
        <begin position="634"/>
        <end position="651"/>
    </location>
</feature>
<evidence type="ECO:0000256" key="1">
    <source>
        <dbReference type="ARBA" id="ARBA00001936"/>
    </source>
</evidence>
<dbReference type="InterPro" id="IPR038487">
    <property type="entry name" value="Mre11_capping_dom"/>
</dbReference>
<dbReference type="InParanoid" id="K5X1R2"/>
<dbReference type="GO" id="GO:0006303">
    <property type="term" value="P:double-strand break repair via nonhomologous end joining"/>
    <property type="evidence" value="ECO:0007669"/>
    <property type="project" value="TreeGrafter"/>
</dbReference>
<dbReference type="GO" id="GO:0000014">
    <property type="term" value="F:single-stranded DNA endodeoxyribonuclease activity"/>
    <property type="evidence" value="ECO:0007669"/>
    <property type="project" value="TreeGrafter"/>
</dbReference>
<feature type="compositionally biased region" description="Basic residues" evidence="19">
    <location>
        <begin position="655"/>
        <end position="670"/>
    </location>
</feature>
<accession>K5X1R2</accession>
<dbReference type="GO" id="GO:0042138">
    <property type="term" value="P:meiotic DNA double-strand break formation"/>
    <property type="evidence" value="ECO:0007669"/>
    <property type="project" value="TreeGrafter"/>
</dbReference>
<dbReference type="NCBIfam" id="TIGR00583">
    <property type="entry name" value="mre11"/>
    <property type="match status" value="1"/>
</dbReference>
<evidence type="ECO:0000256" key="3">
    <source>
        <dbReference type="ARBA" id="ARBA00004286"/>
    </source>
</evidence>
<dbReference type="AlphaFoldDB" id="K5X1R2"/>
<dbReference type="InterPro" id="IPR007281">
    <property type="entry name" value="Mre11_DNA-bd"/>
</dbReference>
<feature type="region of interest" description="Disordered" evidence="19">
    <location>
        <begin position="554"/>
        <end position="712"/>
    </location>
</feature>
<dbReference type="Proteomes" id="UP000008370">
    <property type="component" value="Unassembled WGS sequence"/>
</dbReference>
<keyword evidence="9 16" id="KW-0227">DNA damage</keyword>
<comment type="cofactor">
    <cofactor evidence="1 16">
        <name>Mn(2+)</name>
        <dbReference type="ChEBI" id="CHEBI:29035"/>
    </cofactor>
</comment>
<dbReference type="GO" id="GO:0007095">
    <property type="term" value="P:mitotic G2 DNA damage checkpoint signaling"/>
    <property type="evidence" value="ECO:0007669"/>
    <property type="project" value="TreeGrafter"/>
</dbReference>
<sequence length="712" mass="79307">MSPHLPSSTQGVTGTMSGGNAFSEDTFRILVATDNHIGYMERDAIRGQDSIDTFREILQLAVKNDVDFLLLAGDLFHENRPSRDTLYQVMALLREYCMNDRPIQIELLSDPEEGKAPEASFPAINYEDPNLNIGMPVFSIHGNHDDPQGVGPKGALAALDMLSVGGLVNYIGKFDLSSSATSTEDNGIIIKPVLLRKGNSRLGLYGVGNVKDARMHFELRSNRVKMYMPKDKDDWFNILLLHQNRVPHGPQQSVPEAMFDDSIDFVIWGHEHDCRVEPEVVEGKRYRICQPGSSVATSLSAGESLEKHVALMEIHGKEYRLTPIPLRTVRPFIMDELVLEEAAEQEGVNVNDRMETAKILKSAVEALIEKAYKAWDERNEQALQLGEPEIPRMLPLIRLKVDTTGVTETINPVRLSQEFQGRVANPRDVFIFNRAKQQRQAKVHMEEPDLSIDDPDLTTQEKLHKVRMHTLVQEYLEAQQVQVLAEPGMSDALEMFINKDDIHSFESHYRNTLKNMQKGVQVDVSEDNIEEDDLNALVEKAREKLEKEYVKKNVGSSANGKGKAKAQQEKGGDSDDSMLMDMGVATHAQPDSDEEEEEEAAPKKTATRGKKAAPTKKAPAKKAPAKRGKKAASSDDEEDNFEQEEDEEEEEEKKTKKRAAATTKAKKAPAKKAAASSSKQATLSFAPSQRAPRAAATRGRKKTAEVVDDSDD</sequence>
<evidence type="ECO:0000256" key="13">
    <source>
        <dbReference type="ARBA" id="ARBA00023211"/>
    </source>
</evidence>
<proteinExistence type="inferred from homology"/>
<dbReference type="PANTHER" id="PTHR10139:SF1">
    <property type="entry name" value="DOUBLE-STRAND BREAK REPAIR PROTEIN MRE11"/>
    <property type="match status" value="1"/>
</dbReference>
<organism evidence="21 22">
    <name type="scientific">Phanerochaete carnosa (strain HHB-10118-sp)</name>
    <name type="common">White-rot fungus</name>
    <name type="synonym">Peniophora carnosa</name>
    <dbReference type="NCBI Taxonomy" id="650164"/>
    <lineage>
        <taxon>Eukaryota</taxon>
        <taxon>Fungi</taxon>
        <taxon>Dikarya</taxon>
        <taxon>Basidiomycota</taxon>
        <taxon>Agaricomycotina</taxon>
        <taxon>Agaricomycetes</taxon>
        <taxon>Polyporales</taxon>
        <taxon>Phanerochaetaceae</taxon>
        <taxon>Phanerochaete</taxon>
    </lineage>
</organism>
<evidence type="ECO:0000313" key="21">
    <source>
        <dbReference type="EMBL" id="EKM56722.1"/>
    </source>
</evidence>
<keyword evidence="14 16" id="KW-0539">Nucleus</keyword>
<evidence type="ECO:0000256" key="17">
    <source>
        <dbReference type="PIRSR" id="PIRSR000882-1"/>
    </source>
</evidence>
<evidence type="ECO:0000256" key="15">
    <source>
        <dbReference type="ARBA" id="ARBA00023254"/>
    </source>
</evidence>
<dbReference type="SUPFAM" id="SSF56300">
    <property type="entry name" value="Metallo-dependent phosphatases"/>
    <property type="match status" value="1"/>
</dbReference>
<dbReference type="GeneID" id="18912678"/>
<dbReference type="InterPro" id="IPR003701">
    <property type="entry name" value="Mre11"/>
</dbReference>
<dbReference type="GO" id="GO:0000724">
    <property type="term" value="P:double-strand break repair via homologous recombination"/>
    <property type="evidence" value="ECO:0007669"/>
    <property type="project" value="TreeGrafter"/>
</dbReference>
<dbReference type="GO" id="GO:0097552">
    <property type="term" value="P:mitochondrial double-strand break repair via homologous recombination"/>
    <property type="evidence" value="ECO:0007669"/>
    <property type="project" value="TreeGrafter"/>
</dbReference>
<keyword evidence="12 16" id="KW-0234">DNA repair</keyword>
<evidence type="ECO:0000256" key="8">
    <source>
        <dbReference type="ARBA" id="ARBA00022759"/>
    </source>
</evidence>
<dbReference type="GO" id="GO:0030870">
    <property type="term" value="C:Mre11 complex"/>
    <property type="evidence" value="ECO:0007669"/>
    <property type="project" value="UniProtKB-UniRule"/>
</dbReference>
<evidence type="ECO:0000256" key="12">
    <source>
        <dbReference type="ARBA" id="ARBA00023204"/>
    </source>
</evidence>
<dbReference type="FunCoup" id="K5X1R2">
    <property type="interactions" value="604"/>
</dbReference>
<evidence type="ECO:0000259" key="20">
    <source>
        <dbReference type="SMART" id="SM01347"/>
    </source>
</evidence>
<keyword evidence="22" id="KW-1185">Reference proteome</keyword>
<dbReference type="RefSeq" id="XP_007394558.1">
    <property type="nucleotide sequence ID" value="XM_007394496.1"/>
</dbReference>
<dbReference type="Pfam" id="PF00149">
    <property type="entry name" value="Metallophos"/>
    <property type="match status" value="1"/>
</dbReference>
<keyword evidence="15 16" id="KW-0469">Meiosis</keyword>
<evidence type="ECO:0000256" key="2">
    <source>
        <dbReference type="ARBA" id="ARBA00004123"/>
    </source>
</evidence>
<evidence type="ECO:0000313" key="22">
    <source>
        <dbReference type="Proteomes" id="UP000008370"/>
    </source>
</evidence>
<dbReference type="EMBL" id="JH930471">
    <property type="protein sequence ID" value="EKM56722.1"/>
    <property type="molecule type" value="Genomic_DNA"/>
</dbReference>
<keyword evidence="7" id="KW-0479">Metal-binding</keyword>
<keyword evidence="6 16" id="KW-0540">Nuclease</keyword>
<comment type="similarity">
    <text evidence="4 16 18">Belongs to the MRE11/RAD32 family.</text>
</comment>
<comment type="subcellular location">
    <subcellularLocation>
        <location evidence="3">Chromosome</location>
    </subcellularLocation>
    <subcellularLocation>
        <location evidence="2 16">Nucleus</location>
    </subcellularLocation>
</comment>
<dbReference type="GO" id="GO:0031573">
    <property type="term" value="P:mitotic intra-S DNA damage checkpoint signaling"/>
    <property type="evidence" value="ECO:0007669"/>
    <property type="project" value="TreeGrafter"/>
</dbReference>
<evidence type="ECO:0000256" key="14">
    <source>
        <dbReference type="ARBA" id="ARBA00023242"/>
    </source>
</evidence>
<evidence type="ECO:0000256" key="5">
    <source>
        <dbReference type="ARBA" id="ARBA00022454"/>
    </source>
</evidence>
<name>K5X1R2_PHACS</name>
<evidence type="ECO:0000256" key="18">
    <source>
        <dbReference type="RuleBase" id="RU003447"/>
    </source>
</evidence>